<evidence type="ECO:0000313" key="1">
    <source>
        <dbReference type="EMBL" id="KKT72039.1"/>
    </source>
</evidence>
<dbReference type="EMBL" id="LCJB01000002">
    <property type="protein sequence ID" value="KKT72039.1"/>
    <property type="molecule type" value="Genomic_DNA"/>
</dbReference>
<name>A0A0G1MJ63_9BACT</name>
<dbReference type="Proteomes" id="UP000034154">
    <property type="component" value="Unassembled WGS sequence"/>
</dbReference>
<sequence length="48" mass="5569">MRAPGISILTWFMLVVNRQKCANQVRRGIYLLTIKNGLAKSFKKNFNQ</sequence>
<accession>A0A0G1MJ63</accession>
<dbReference type="AlphaFoldDB" id="A0A0G1MJ63"/>
<evidence type="ECO:0000313" key="2">
    <source>
        <dbReference type="Proteomes" id="UP000034154"/>
    </source>
</evidence>
<organism evidence="1 2">
    <name type="scientific">Candidatus Uhrbacteria bacterium GW2011_GWF2_44_350</name>
    <dbReference type="NCBI Taxonomy" id="1619000"/>
    <lineage>
        <taxon>Bacteria</taxon>
        <taxon>Candidatus Uhriibacteriota</taxon>
    </lineage>
</organism>
<comment type="caution">
    <text evidence="1">The sequence shown here is derived from an EMBL/GenBank/DDBJ whole genome shotgun (WGS) entry which is preliminary data.</text>
</comment>
<proteinExistence type="predicted"/>
<reference evidence="1 2" key="1">
    <citation type="journal article" date="2015" name="Nature">
        <title>rRNA introns, odd ribosomes, and small enigmatic genomes across a large radiation of phyla.</title>
        <authorList>
            <person name="Brown C.T."/>
            <person name="Hug L.A."/>
            <person name="Thomas B.C."/>
            <person name="Sharon I."/>
            <person name="Castelle C.J."/>
            <person name="Singh A."/>
            <person name="Wilkins M.J."/>
            <person name="Williams K.H."/>
            <person name="Banfield J.F."/>
        </authorList>
    </citation>
    <scope>NUCLEOTIDE SEQUENCE [LARGE SCALE GENOMIC DNA]</scope>
</reference>
<gene>
    <name evidence="1" type="ORF">UW63_C0002G0007</name>
</gene>
<protein>
    <submittedName>
        <fullName evidence="1">Uncharacterized protein</fullName>
    </submittedName>
</protein>